<name>A0A812Q0W9_9DINO</name>
<accession>A0A812Q0W9</accession>
<feature type="compositionally biased region" description="Basic and acidic residues" evidence="1">
    <location>
        <begin position="1"/>
        <end position="11"/>
    </location>
</feature>
<gene>
    <name evidence="2" type="ORF">SNAT2548_LOCUS19726</name>
</gene>
<dbReference type="Proteomes" id="UP000604046">
    <property type="component" value="Unassembled WGS sequence"/>
</dbReference>
<feature type="region of interest" description="Disordered" evidence="1">
    <location>
        <begin position="1"/>
        <end position="46"/>
    </location>
</feature>
<sequence>MSPSNREDRRVLASTGRPALQPPTSLDELVFSSEGSGQGSRRNFSPRRAEFRFLPESLSRRVPAVPPLFPSQRARVGTTLTSADDDEEAAPDSPLSPYAKTKRSPKVKSFHSSFFLEKQSKRRVNGGMNVSDDLHLLTIEGFEAKREPAKDELPSPSNSMKRMGLQDLDAKDVQKARRLSSLCVRGWTQKKDEPDATSEGWTEGWTQEEQEGAVDRLLRLQRELQDALQLQARGFAIELKAMTIAEEKEMLELESIIEENGLTGRAALAYILCAKLGSLDAAFNYLDSNSSEAFASVSWHTGLTILRVDLPKIAGLGKQQMFSSITKGGTTVCREAWRDYFAGVEDALPLLPSQRRPRRLAAKPKVPEAPRATVAVPEAPMSPKSPKPKEFERKPSPETKPEEKKEEADTKGSSGWRKLRMATKKIQSLKNLMKEEPQDPQDVQEDDEAFKERVTKQLHGLSPDESVKLFNLSRKQRAMCLQVARDSGLWSSTQGSSLLVLREGPFTEQVRKEIANLAPAAGLRLLVSKVGPGLVLLGRTLTELNGMHMSKAVGKVPACCEELSLPADSPASRSLMDISQGQEDGYDVDIFNDQGGEEEIRVAVEAQLANLPVDAIFDYPPAACQAFRSCVGKVCDSYGFEVTGMYGSQERLVVGNLAKSMTQLHSDISVGTGTVEFGSDISRLQKEAIRREARLKGYSIVEDETGVLKVSRMSICVPVSEAKRRSIQELNQLSGQVFEKYATGGSTGGIGGIVGPAATYMRRNDLLEMVKDSGSVTDALAEDLKKAYDDTLHLQVEVTKASNGLSKQFFKVFLDKAMQEAGWYPSPEILEALHEKAEMHDGMFA</sequence>
<dbReference type="EMBL" id="CAJNDS010002188">
    <property type="protein sequence ID" value="CAE7364444.1"/>
    <property type="molecule type" value="Genomic_DNA"/>
</dbReference>
<feature type="region of interest" description="Disordered" evidence="1">
    <location>
        <begin position="355"/>
        <end position="420"/>
    </location>
</feature>
<feature type="compositionally biased region" description="Polar residues" evidence="1">
    <location>
        <begin position="33"/>
        <end position="43"/>
    </location>
</feature>
<proteinExistence type="predicted"/>
<evidence type="ECO:0000256" key="1">
    <source>
        <dbReference type="SAM" id="MobiDB-lite"/>
    </source>
</evidence>
<evidence type="ECO:0000313" key="2">
    <source>
        <dbReference type="EMBL" id="CAE7364444.1"/>
    </source>
</evidence>
<keyword evidence="3" id="KW-1185">Reference proteome</keyword>
<protein>
    <submittedName>
        <fullName evidence="2">Uncharacterized protein</fullName>
    </submittedName>
</protein>
<feature type="region of interest" description="Disordered" evidence="1">
    <location>
        <begin position="63"/>
        <end position="107"/>
    </location>
</feature>
<dbReference type="OrthoDB" id="440392at2759"/>
<organism evidence="2 3">
    <name type="scientific">Symbiodinium natans</name>
    <dbReference type="NCBI Taxonomy" id="878477"/>
    <lineage>
        <taxon>Eukaryota</taxon>
        <taxon>Sar</taxon>
        <taxon>Alveolata</taxon>
        <taxon>Dinophyceae</taxon>
        <taxon>Suessiales</taxon>
        <taxon>Symbiodiniaceae</taxon>
        <taxon>Symbiodinium</taxon>
    </lineage>
</organism>
<reference evidence="2" key="1">
    <citation type="submission" date="2021-02" db="EMBL/GenBank/DDBJ databases">
        <authorList>
            <person name="Dougan E. K."/>
            <person name="Rhodes N."/>
            <person name="Thang M."/>
            <person name="Chan C."/>
        </authorList>
    </citation>
    <scope>NUCLEOTIDE SEQUENCE</scope>
</reference>
<evidence type="ECO:0000313" key="3">
    <source>
        <dbReference type="Proteomes" id="UP000604046"/>
    </source>
</evidence>
<dbReference type="AlphaFoldDB" id="A0A812Q0W9"/>
<feature type="compositionally biased region" description="Basic and acidic residues" evidence="1">
    <location>
        <begin position="387"/>
        <end position="410"/>
    </location>
</feature>
<comment type="caution">
    <text evidence="2">The sequence shown here is derived from an EMBL/GenBank/DDBJ whole genome shotgun (WGS) entry which is preliminary data.</text>
</comment>